<accession>A0A9J6C3C3</accession>
<feature type="compositionally biased region" description="Low complexity" evidence="1">
    <location>
        <begin position="80"/>
        <end position="89"/>
    </location>
</feature>
<keyword evidence="4" id="KW-1185">Reference proteome</keyword>
<gene>
    <name evidence="3" type="ORF">PVAND_005869</name>
</gene>
<sequence length="89" mass="9748">MRLTVIFLVVLIFASAVFGCDEKCKAKKKLRAQEKKALQKACKELGSGTKIKLEIDLGGACHPPCKNKQKKKKAKKVKPVVDPAPVTTK</sequence>
<evidence type="ECO:0000313" key="4">
    <source>
        <dbReference type="Proteomes" id="UP001107558"/>
    </source>
</evidence>
<feature type="chain" id="PRO_5039934872" evidence="2">
    <location>
        <begin position="20"/>
        <end position="89"/>
    </location>
</feature>
<proteinExistence type="predicted"/>
<feature type="signal peptide" evidence="2">
    <location>
        <begin position="1"/>
        <end position="19"/>
    </location>
</feature>
<dbReference type="AlphaFoldDB" id="A0A9J6C3C3"/>
<dbReference type="EMBL" id="JADBJN010000002">
    <property type="protein sequence ID" value="KAG5676014.1"/>
    <property type="molecule type" value="Genomic_DNA"/>
</dbReference>
<name>A0A9J6C3C3_POLVA</name>
<evidence type="ECO:0000256" key="1">
    <source>
        <dbReference type="SAM" id="MobiDB-lite"/>
    </source>
</evidence>
<reference evidence="3" key="1">
    <citation type="submission" date="2021-03" db="EMBL/GenBank/DDBJ databases">
        <title>Chromosome level genome of the anhydrobiotic midge Polypedilum vanderplanki.</title>
        <authorList>
            <person name="Yoshida Y."/>
            <person name="Kikawada T."/>
            <person name="Gusev O."/>
        </authorList>
    </citation>
    <scope>NUCLEOTIDE SEQUENCE</scope>
    <source>
        <strain evidence="3">NIAS01</strain>
        <tissue evidence="3">Whole body or cell culture</tissue>
    </source>
</reference>
<feature type="region of interest" description="Disordered" evidence="1">
    <location>
        <begin position="66"/>
        <end position="89"/>
    </location>
</feature>
<protein>
    <submittedName>
        <fullName evidence="3">Uncharacterized protein</fullName>
    </submittedName>
</protein>
<dbReference type="Proteomes" id="UP001107558">
    <property type="component" value="Chromosome 2"/>
</dbReference>
<organism evidence="3 4">
    <name type="scientific">Polypedilum vanderplanki</name>
    <name type="common">Sleeping chironomid midge</name>
    <dbReference type="NCBI Taxonomy" id="319348"/>
    <lineage>
        <taxon>Eukaryota</taxon>
        <taxon>Metazoa</taxon>
        <taxon>Ecdysozoa</taxon>
        <taxon>Arthropoda</taxon>
        <taxon>Hexapoda</taxon>
        <taxon>Insecta</taxon>
        <taxon>Pterygota</taxon>
        <taxon>Neoptera</taxon>
        <taxon>Endopterygota</taxon>
        <taxon>Diptera</taxon>
        <taxon>Nematocera</taxon>
        <taxon>Chironomoidea</taxon>
        <taxon>Chironomidae</taxon>
        <taxon>Chironominae</taxon>
        <taxon>Polypedilum</taxon>
        <taxon>Polypedilum</taxon>
    </lineage>
</organism>
<evidence type="ECO:0000256" key="2">
    <source>
        <dbReference type="SAM" id="SignalP"/>
    </source>
</evidence>
<comment type="caution">
    <text evidence="3">The sequence shown here is derived from an EMBL/GenBank/DDBJ whole genome shotgun (WGS) entry which is preliminary data.</text>
</comment>
<feature type="compositionally biased region" description="Basic residues" evidence="1">
    <location>
        <begin position="66"/>
        <end position="78"/>
    </location>
</feature>
<dbReference type="PROSITE" id="PS51257">
    <property type="entry name" value="PROKAR_LIPOPROTEIN"/>
    <property type="match status" value="1"/>
</dbReference>
<evidence type="ECO:0000313" key="3">
    <source>
        <dbReference type="EMBL" id="KAG5676014.1"/>
    </source>
</evidence>
<keyword evidence="2" id="KW-0732">Signal</keyword>